<proteinExistence type="predicted"/>
<name>A0ABZ0WVG0_9BURK</name>
<evidence type="ECO:0000313" key="1">
    <source>
        <dbReference type="EMBL" id="WQD81246.1"/>
    </source>
</evidence>
<organism evidence="1 2">
    <name type="scientific">Paraburkholderia kururiensis</name>
    <dbReference type="NCBI Taxonomy" id="984307"/>
    <lineage>
        <taxon>Bacteria</taxon>
        <taxon>Pseudomonadati</taxon>
        <taxon>Pseudomonadota</taxon>
        <taxon>Betaproteobacteria</taxon>
        <taxon>Burkholderiales</taxon>
        <taxon>Burkholderiaceae</taxon>
        <taxon>Paraburkholderia</taxon>
    </lineage>
</organism>
<dbReference type="Proteomes" id="UP001325479">
    <property type="component" value="Chromosome"/>
</dbReference>
<accession>A0ABZ0WVG0</accession>
<protein>
    <submittedName>
        <fullName evidence="1">Uncharacterized protein</fullName>
    </submittedName>
</protein>
<keyword evidence="2" id="KW-1185">Reference proteome</keyword>
<gene>
    <name evidence="1" type="ORF">U0042_25135</name>
</gene>
<reference evidence="1 2" key="1">
    <citation type="submission" date="2023-12" db="EMBL/GenBank/DDBJ databases">
        <title>Genome sequencing and assembly of bacterial species from a model synthetic community.</title>
        <authorList>
            <person name="Hogle S.L."/>
        </authorList>
    </citation>
    <scope>NUCLEOTIDE SEQUENCE [LARGE SCALE GENOMIC DNA]</scope>
    <source>
        <strain evidence="1 2">HAMBI 2494</strain>
    </source>
</reference>
<sequence>MLKAQAPNVRRHVRPIFLFNGLDMLISRIPMMMWCDVTMSAGNEPNKISANRYALFDGKLIGAHAMTFPKLRSSLCDFPSRALRKGLGATVPFNHAASGHGAARAPASFRAIPFF</sequence>
<dbReference type="EMBL" id="CP139965">
    <property type="protein sequence ID" value="WQD81246.1"/>
    <property type="molecule type" value="Genomic_DNA"/>
</dbReference>
<dbReference type="RefSeq" id="WP_198665425.1">
    <property type="nucleotide sequence ID" value="NZ_CP139965.1"/>
</dbReference>
<evidence type="ECO:0000313" key="2">
    <source>
        <dbReference type="Proteomes" id="UP001325479"/>
    </source>
</evidence>